<dbReference type="PANTHER" id="PTHR44846:SF17">
    <property type="entry name" value="GNTR-FAMILY TRANSCRIPTIONAL REGULATOR"/>
    <property type="match status" value="1"/>
</dbReference>
<gene>
    <name evidence="5" type="ORF">KZ829_40455</name>
</gene>
<feature type="domain" description="HTH gntR-type" evidence="4">
    <location>
        <begin position="8"/>
        <end position="76"/>
    </location>
</feature>
<evidence type="ECO:0000256" key="2">
    <source>
        <dbReference type="ARBA" id="ARBA00023125"/>
    </source>
</evidence>
<evidence type="ECO:0000256" key="3">
    <source>
        <dbReference type="ARBA" id="ARBA00023163"/>
    </source>
</evidence>
<keyword evidence="2" id="KW-0238">DNA-binding</keyword>
<dbReference type="InterPro" id="IPR000524">
    <property type="entry name" value="Tscrpt_reg_HTH_GntR"/>
</dbReference>
<keyword evidence="1" id="KW-0805">Transcription regulation</keyword>
<accession>A0ABS7BGM6</accession>
<dbReference type="PRINTS" id="PR00035">
    <property type="entry name" value="HTHGNTR"/>
</dbReference>
<dbReference type="RefSeq" id="WP_220149136.1">
    <property type="nucleotide sequence ID" value="NZ_JAHXZI010000035.1"/>
</dbReference>
<dbReference type="SUPFAM" id="SSF46785">
    <property type="entry name" value="Winged helix' DNA-binding domain"/>
    <property type="match status" value="1"/>
</dbReference>
<organism evidence="5 6">
    <name type="scientific">Actinoplanes hulinensis</name>
    <dbReference type="NCBI Taxonomy" id="1144547"/>
    <lineage>
        <taxon>Bacteria</taxon>
        <taxon>Bacillati</taxon>
        <taxon>Actinomycetota</taxon>
        <taxon>Actinomycetes</taxon>
        <taxon>Micromonosporales</taxon>
        <taxon>Micromonosporaceae</taxon>
        <taxon>Actinoplanes</taxon>
    </lineage>
</organism>
<reference evidence="5 6" key="1">
    <citation type="journal article" date="2013" name="Antonie Van Leeuwenhoek">
        <title>Actinoplanes hulinensis sp. nov., a novel actinomycete isolated from soybean root (Glycine max (L.) Merr).</title>
        <authorList>
            <person name="Shen Y."/>
            <person name="Liu C."/>
            <person name="Wang X."/>
            <person name="Zhao J."/>
            <person name="Jia F."/>
            <person name="Zhang Y."/>
            <person name="Wang L."/>
            <person name="Yang D."/>
            <person name="Xiang W."/>
        </authorList>
    </citation>
    <scope>NUCLEOTIDE SEQUENCE [LARGE SCALE GENOMIC DNA]</scope>
    <source>
        <strain evidence="5 6">NEAU-M9</strain>
    </source>
</reference>
<keyword evidence="3" id="KW-0804">Transcription</keyword>
<evidence type="ECO:0000313" key="5">
    <source>
        <dbReference type="EMBL" id="MBW6440015.1"/>
    </source>
</evidence>
<dbReference type="SMART" id="SM00345">
    <property type="entry name" value="HTH_GNTR"/>
    <property type="match status" value="1"/>
</dbReference>
<dbReference type="CDD" id="cd07377">
    <property type="entry name" value="WHTH_GntR"/>
    <property type="match status" value="1"/>
</dbReference>
<dbReference type="PANTHER" id="PTHR44846">
    <property type="entry name" value="MANNOSYL-D-GLYCERATE TRANSPORT/METABOLISM SYSTEM REPRESSOR MNGR-RELATED"/>
    <property type="match status" value="1"/>
</dbReference>
<dbReference type="EMBL" id="JAHXZI010000035">
    <property type="protein sequence ID" value="MBW6440015.1"/>
    <property type="molecule type" value="Genomic_DNA"/>
</dbReference>
<keyword evidence="6" id="KW-1185">Reference proteome</keyword>
<evidence type="ECO:0000256" key="1">
    <source>
        <dbReference type="ARBA" id="ARBA00023015"/>
    </source>
</evidence>
<evidence type="ECO:0000313" key="6">
    <source>
        <dbReference type="Proteomes" id="UP001519863"/>
    </source>
</evidence>
<dbReference type="InterPro" id="IPR036390">
    <property type="entry name" value="WH_DNA-bd_sf"/>
</dbReference>
<name>A0ABS7BGM6_9ACTN</name>
<proteinExistence type="predicted"/>
<dbReference type="Proteomes" id="UP001519863">
    <property type="component" value="Unassembled WGS sequence"/>
</dbReference>
<protein>
    <submittedName>
        <fullName evidence="5">GntR family transcriptional regulator</fullName>
    </submittedName>
</protein>
<dbReference type="Gene3D" id="1.10.10.10">
    <property type="entry name" value="Winged helix-like DNA-binding domain superfamily/Winged helix DNA-binding domain"/>
    <property type="match status" value="1"/>
</dbReference>
<sequence>MIDHEGPTPLYMQVADAITARIDAGDLLPNRPIPSENQMVQEYGVARGTARKAIQLLRDRGLVITVVGRGTYVAAANDGPTSAR</sequence>
<comment type="caution">
    <text evidence="5">The sequence shown here is derived from an EMBL/GenBank/DDBJ whole genome shotgun (WGS) entry which is preliminary data.</text>
</comment>
<dbReference type="InterPro" id="IPR036388">
    <property type="entry name" value="WH-like_DNA-bd_sf"/>
</dbReference>
<evidence type="ECO:0000259" key="4">
    <source>
        <dbReference type="PROSITE" id="PS50949"/>
    </source>
</evidence>
<dbReference type="PROSITE" id="PS50949">
    <property type="entry name" value="HTH_GNTR"/>
    <property type="match status" value="1"/>
</dbReference>
<dbReference type="Pfam" id="PF00392">
    <property type="entry name" value="GntR"/>
    <property type="match status" value="1"/>
</dbReference>
<dbReference type="InterPro" id="IPR050679">
    <property type="entry name" value="Bact_HTH_transcr_reg"/>
</dbReference>